<accession>A0A834H106</accession>
<evidence type="ECO:0000313" key="6">
    <source>
        <dbReference type="EMBL" id="KAF7144315.1"/>
    </source>
</evidence>
<dbReference type="AlphaFoldDB" id="A0A834H106"/>
<protein>
    <recommendedName>
        <fullName evidence="5">Ubiquitin-like protease family profile domain-containing protein</fullName>
    </recommendedName>
</protein>
<sequence length="145" mass="16689">MDTIRNRDKDKVKAMLGKVMRKSVGARFLLFPILVQFHWTLLVLDKDEGYWKFYNSIKRRSGKDEHCAATILLRQVVAAYVNIDQREPCKRNITDKVEIQKNSPEQPVGRKITSWNSTEDSVNCSCLSYFMVCLKGAFGFSFGAM</sequence>
<keyword evidence="4" id="KW-0472">Membrane</keyword>
<dbReference type="InterPro" id="IPR003653">
    <property type="entry name" value="Peptidase_C48_C"/>
</dbReference>
<evidence type="ECO:0000256" key="4">
    <source>
        <dbReference type="SAM" id="Phobius"/>
    </source>
</evidence>
<reference evidence="6" key="1">
    <citation type="submission" date="2019-11" db="EMBL/GenBank/DDBJ databases">
        <authorList>
            <person name="Liu Y."/>
            <person name="Hou J."/>
            <person name="Li T.-Q."/>
            <person name="Guan C.-H."/>
            <person name="Wu X."/>
            <person name="Wu H.-Z."/>
            <person name="Ling F."/>
            <person name="Zhang R."/>
            <person name="Shi X.-G."/>
            <person name="Ren J.-P."/>
            <person name="Chen E.-F."/>
            <person name="Sun J.-M."/>
        </authorList>
    </citation>
    <scope>NUCLEOTIDE SEQUENCE</scope>
    <source>
        <strain evidence="6">Adult_tree_wgs_1</strain>
        <tissue evidence="6">Leaves</tissue>
    </source>
</reference>
<gene>
    <name evidence="6" type="ORF">RHSIM_Rhsim05G0171300</name>
</gene>
<proteinExistence type="inferred from homology"/>
<evidence type="ECO:0000313" key="7">
    <source>
        <dbReference type="Proteomes" id="UP000626092"/>
    </source>
</evidence>
<comment type="similarity">
    <text evidence="1">Belongs to the peptidase C48 family.</text>
</comment>
<dbReference type="SUPFAM" id="SSF54001">
    <property type="entry name" value="Cysteine proteinases"/>
    <property type="match status" value="1"/>
</dbReference>
<comment type="caution">
    <text evidence="6">The sequence shown here is derived from an EMBL/GenBank/DDBJ whole genome shotgun (WGS) entry which is preliminary data.</text>
</comment>
<dbReference type="OrthoDB" id="1732102at2759"/>
<keyword evidence="4" id="KW-1133">Transmembrane helix</keyword>
<dbReference type="GO" id="GO:0008234">
    <property type="term" value="F:cysteine-type peptidase activity"/>
    <property type="evidence" value="ECO:0007669"/>
    <property type="project" value="InterPro"/>
</dbReference>
<evidence type="ECO:0000259" key="5">
    <source>
        <dbReference type="Pfam" id="PF02902"/>
    </source>
</evidence>
<dbReference type="GO" id="GO:0006508">
    <property type="term" value="P:proteolysis"/>
    <property type="evidence" value="ECO:0007669"/>
    <property type="project" value="UniProtKB-KW"/>
</dbReference>
<feature type="domain" description="Ubiquitin-like protease family profile" evidence="5">
    <location>
        <begin position="26"/>
        <end position="103"/>
    </location>
</feature>
<evidence type="ECO:0000256" key="2">
    <source>
        <dbReference type="ARBA" id="ARBA00022670"/>
    </source>
</evidence>
<dbReference type="Proteomes" id="UP000626092">
    <property type="component" value="Unassembled WGS sequence"/>
</dbReference>
<keyword evidence="2" id="KW-0645">Protease</keyword>
<organism evidence="6 7">
    <name type="scientific">Rhododendron simsii</name>
    <name type="common">Sims's rhododendron</name>
    <dbReference type="NCBI Taxonomy" id="118357"/>
    <lineage>
        <taxon>Eukaryota</taxon>
        <taxon>Viridiplantae</taxon>
        <taxon>Streptophyta</taxon>
        <taxon>Embryophyta</taxon>
        <taxon>Tracheophyta</taxon>
        <taxon>Spermatophyta</taxon>
        <taxon>Magnoliopsida</taxon>
        <taxon>eudicotyledons</taxon>
        <taxon>Gunneridae</taxon>
        <taxon>Pentapetalae</taxon>
        <taxon>asterids</taxon>
        <taxon>Ericales</taxon>
        <taxon>Ericaceae</taxon>
        <taxon>Ericoideae</taxon>
        <taxon>Rhodoreae</taxon>
        <taxon>Rhododendron</taxon>
    </lineage>
</organism>
<evidence type="ECO:0000256" key="1">
    <source>
        <dbReference type="ARBA" id="ARBA00005234"/>
    </source>
</evidence>
<name>A0A834H106_RHOSS</name>
<dbReference type="EMBL" id="WJXA01000005">
    <property type="protein sequence ID" value="KAF7144315.1"/>
    <property type="molecule type" value="Genomic_DNA"/>
</dbReference>
<dbReference type="Pfam" id="PF02902">
    <property type="entry name" value="Peptidase_C48"/>
    <property type="match status" value="1"/>
</dbReference>
<keyword evidence="3" id="KW-0378">Hydrolase</keyword>
<dbReference type="Gene3D" id="3.40.395.10">
    <property type="entry name" value="Adenoviral Proteinase, Chain A"/>
    <property type="match status" value="1"/>
</dbReference>
<dbReference type="InterPro" id="IPR038765">
    <property type="entry name" value="Papain-like_cys_pep_sf"/>
</dbReference>
<keyword evidence="4" id="KW-0812">Transmembrane</keyword>
<evidence type="ECO:0000256" key="3">
    <source>
        <dbReference type="ARBA" id="ARBA00022801"/>
    </source>
</evidence>
<keyword evidence="7" id="KW-1185">Reference proteome</keyword>
<feature type="transmembrane region" description="Helical" evidence="4">
    <location>
        <begin position="24"/>
        <end position="44"/>
    </location>
</feature>